<dbReference type="Proteomes" id="UP000297245">
    <property type="component" value="Unassembled WGS sequence"/>
</dbReference>
<dbReference type="PANTHER" id="PTHR19848:SF8">
    <property type="entry name" value="F-BOX AND WD REPEAT DOMAIN CONTAINING 7"/>
    <property type="match status" value="1"/>
</dbReference>
<protein>
    <submittedName>
        <fullName evidence="5">WD40 repeat-like protein</fullName>
    </submittedName>
</protein>
<evidence type="ECO:0000256" key="3">
    <source>
        <dbReference type="PROSITE-ProRule" id="PRU00221"/>
    </source>
</evidence>
<name>A0A4S8MWS8_DENBC</name>
<accession>A0A4S8MWS8</accession>
<keyword evidence="4" id="KW-0472">Membrane</keyword>
<evidence type="ECO:0000256" key="4">
    <source>
        <dbReference type="SAM" id="Phobius"/>
    </source>
</evidence>
<organism evidence="5 6">
    <name type="scientific">Dendrothele bispora (strain CBS 962.96)</name>
    <dbReference type="NCBI Taxonomy" id="1314807"/>
    <lineage>
        <taxon>Eukaryota</taxon>
        <taxon>Fungi</taxon>
        <taxon>Dikarya</taxon>
        <taxon>Basidiomycota</taxon>
        <taxon>Agaricomycotina</taxon>
        <taxon>Agaricomycetes</taxon>
        <taxon>Agaricomycetidae</taxon>
        <taxon>Agaricales</taxon>
        <taxon>Agaricales incertae sedis</taxon>
        <taxon>Dendrothele</taxon>
    </lineage>
</organism>
<evidence type="ECO:0000313" key="5">
    <source>
        <dbReference type="EMBL" id="THV07820.1"/>
    </source>
</evidence>
<dbReference type="Pfam" id="PF00400">
    <property type="entry name" value="WD40"/>
    <property type="match status" value="1"/>
</dbReference>
<dbReference type="InterPro" id="IPR036322">
    <property type="entry name" value="WD40_repeat_dom_sf"/>
</dbReference>
<feature type="transmembrane region" description="Helical" evidence="4">
    <location>
        <begin position="391"/>
        <end position="413"/>
    </location>
</feature>
<gene>
    <name evidence="5" type="ORF">K435DRAFT_847628</name>
</gene>
<keyword evidence="1 3" id="KW-0853">WD repeat</keyword>
<dbReference type="PANTHER" id="PTHR19848">
    <property type="entry name" value="WD40 REPEAT PROTEIN"/>
    <property type="match status" value="1"/>
</dbReference>
<dbReference type="SMART" id="SM00320">
    <property type="entry name" value="WD40"/>
    <property type="match status" value="2"/>
</dbReference>
<dbReference type="SUPFAM" id="SSF50978">
    <property type="entry name" value="WD40 repeat-like"/>
    <property type="match status" value="1"/>
</dbReference>
<dbReference type="InterPro" id="IPR001680">
    <property type="entry name" value="WD40_rpt"/>
</dbReference>
<dbReference type="InterPro" id="IPR015943">
    <property type="entry name" value="WD40/YVTN_repeat-like_dom_sf"/>
</dbReference>
<proteinExistence type="predicted"/>
<feature type="repeat" description="WD" evidence="3">
    <location>
        <begin position="20"/>
        <end position="48"/>
    </location>
</feature>
<dbReference type="PROSITE" id="PS50082">
    <property type="entry name" value="WD_REPEATS_2"/>
    <property type="match status" value="1"/>
</dbReference>
<dbReference type="EMBL" id="ML179036">
    <property type="protein sequence ID" value="THV07820.1"/>
    <property type="molecule type" value="Genomic_DNA"/>
</dbReference>
<evidence type="ECO:0000256" key="2">
    <source>
        <dbReference type="ARBA" id="ARBA00022737"/>
    </source>
</evidence>
<keyword evidence="2" id="KW-0677">Repeat</keyword>
<feature type="transmembrane region" description="Helical" evidence="4">
    <location>
        <begin position="324"/>
        <end position="346"/>
    </location>
</feature>
<dbReference type="Gene3D" id="2.130.10.10">
    <property type="entry name" value="YVTN repeat-like/Quinoprotein amine dehydrogenase"/>
    <property type="match status" value="2"/>
</dbReference>
<keyword evidence="6" id="KW-1185">Reference proteome</keyword>
<sequence>MLQQLKAISTTTSYTLTDMLEGHSGLILCMAVTEDGRYLVSGGEDGCIIWELRRMKIVQRIPTSGIKGAVTAVGWVRREDTIEEGLVYGTHNGWIRLEEVFFQQIISPSEILSIAYEPISNKMVVSNRKGVVSLFPIDPINMKITREGWAKQFENTLPIAVAFDAQLNILVFGAYDSIYVLETGTGDLHNNSSVLHAINIGHAVCNAKQNIFCVDNPLQGCVLYRLNEKQVIRTFEVPRERKQARPKQVAFAESCSIVVSGSDHGAVYMFHRRSGELLQKLTTKNNSWIQSVSTANIGGTDYIFAGEALQDGNSRIFVFQKSGFFVKWWLGAPMLLVMLAAATAVYQNALLILSLPFGLKQASGNGGTTPPIAITAPEAHVVVPATSLSTIAAGSVMGALVLLVVLAAATAAYQNAPLITNSNLTFALHLLGVGKRARVNEKTPEPSTTPETSV</sequence>
<keyword evidence="4" id="KW-0812">Transmembrane</keyword>
<keyword evidence="4" id="KW-1133">Transmembrane helix</keyword>
<evidence type="ECO:0000256" key="1">
    <source>
        <dbReference type="ARBA" id="ARBA00022574"/>
    </source>
</evidence>
<dbReference type="AlphaFoldDB" id="A0A4S8MWS8"/>
<dbReference type="OrthoDB" id="2654453at2759"/>
<reference evidence="5 6" key="1">
    <citation type="journal article" date="2019" name="Nat. Ecol. Evol.">
        <title>Megaphylogeny resolves global patterns of mushroom evolution.</title>
        <authorList>
            <person name="Varga T."/>
            <person name="Krizsan K."/>
            <person name="Foldi C."/>
            <person name="Dima B."/>
            <person name="Sanchez-Garcia M."/>
            <person name="Sanchez-Ramirez S."/>
            <person name="Szollosi G.J."/>
            <person name="Szarkandi J.G."/>
            <person name="Papp V."/>
            <person name="Albert L."/>
            <person name="Andreopoulos W."/>
            <person name="Angelini C."/>
            <person name="Antonin V."/>
            <person name="Barry K.W."/>
            <person name="Bougher N.L."/>
            <person name="Buchanan P."/>
            <person name="Buyck B."/>
            <person name="Bense V."/>
            <person name="Catcheside P."/>
            <person name="Chovatia M."/>
            <person name="Cooper J."/>
            <person name="Damon W."/>
            <person name="Desjardin D."/>
            <person name="Finy P."/>
            <person name="Geml J."/>
            <person name="Haridas S."/>
            <person name="Hughes K."/>
            <person name="Justo A."/>
            <person name="Karasinski D."/>
            <person name="Kautmanova I."/>
            <person name="Kiss B."/>
            <person name="Kocsube S."/>
            <person name="Kotiranta H."/>
            <person name="LaButti K.M."/>
            <person name="Lechner B.E."/>
            <person name="Liimatainen K."/>
            <person name="Lipzen A."/>
            <person name="Lukacs Z."/>
            <person name="Mihaltcheva S."/>
            <person name="Morgado L.N."/>
            <person name="Niskanen T."/>
            <person name="Noordeloos M.E."/>
            <person name="Ohm R.A."/>
            <person name="Ortiz-Santana B."/>
            <person name="Ovrebo C."/>
            <person name="Racz N."/>
            <person name="Riley R."/>
            <person name="Savchenko A."/>
            <person name="Shiryaev A."/>
            <person name="Soop K."/>
            <person name="Spirin V."/>
            <person name="Szebenyi C."/>
            <person name="Tomsovsky M."/>
            <person name="Tulloss R.E."/>
            <person name="Uehling J."/>
            <person name="Grigoriev I.V."/>
            <person name="Vagvolgyi C."/>
            <person name="Papp T."/>
            <person name="Martin F.M."/>
            <person name="Miettinen O."/>
            <person name="Hibbett D.S."/>
            <person name="Nagy L.G."/>
        </authorList>
    </citation>
    <scope>NUCLEOTIDE SEQUENCE [LARGE SCALE GENOMIC DNA]</scope>
    <source>
        <strain evidence="5 6">CBS 962.96</strain>
    </source>
</reference>
<evidence type="ECO:0000313" key="6">
    <source>
        <dbReference type="Proteomes" id="UP000297245"/>
    </source>
</evidence>